<gene>
    <name evidence="6 8" type="primary">tilS</name>
    <name evidence="8" type="ORF">DI556_11975</name>
</gene>
<dbReference type="EMBL" id="QFPW01000008">
    <property type="protein sequence ID" value="PZQ49262.1"/>
    <property type="molecule type" value="Genomic_DNA"/>
</dbReference>
<dbReference type="InterPro" id="IPR011063">
    <property type="entry name" value="TilS/TtcA_N"/>
</dbReference>
<keyword evidence="4 6" id="KW-0067">ATP-binding</keyword>
<dbReference type="GO" id="GO:0006400">
    <property type="term" value="P:tRNA modification"/>
    <property type="evidence" value="ECO:0007669"/>
    <property type="project" value="UniProtKB-UniRule"/>
</dbReference>
<feature type="domain" description="tRNA(Ile)-lysidine/2-thiocytidine synthase N-terminal" evidence="7">
    <location>
        <begin position="56"/>
        <end position="234"/>
    </location>
</feature>
<accession>A0A2W5N736</accession>
<comment type="function">
    <text evidence="6">Ligates lysine onto the cytidine present at position 34 of the AUA codon-specific tRNA(Ile) that contains the anticodon CAU, in an ATP-dependent manner. Cytidine is converted to lysidine, thus changing the amino acid specificity of the tRNA from methionine to isoleucine.</text>
</comment>
<organism evidence="8 9">
    <name type="scientific">Rhodovulum sulfidophilum</name>
    <name type="common">Rhodobacter sulfidophilus</name>
    <dbReference type="NCBI Taxonomy" id="35806"/>
    <lineage>
        <taxon>Bacteria</taxon>
        <taxon>Pseudomonadati</taxon>
        <taxon>Pseudomonadota</taxon>
        <taxon>Alphaproteobacteria</taxon>
        <taxon>Rhodobacterales</taxon>
        <taxon>Paracoccaceae</taxon>
        <taxon>Rhodovulum</taxon>
    </lineage>
</organism>
<dbReference type="HAMAP" id="MF_01161">
    <property type="entry name" value="tRNA_Ile_lys_synt"/>
    <property type="match status" value="1"/>
</dbReference>
<dbReference type="Gene3D" id="3.40.50.620">
    <property type="entry name" value="HUPs"/>
    <property type="match status" value="1"/>
</dbReference>
<proteinExistence type="inferred from homology"/>
<evidence type="ECO:0000256" key="1">
    <source>
        <dbReference type="ARBA" id="ARBA00022598"/>
    </source>
</evidence>
<dbReference type="InterPro" id="IPR014729">
    <property type="entry name" value="Rossmann-like_a/b/a_fold"/>
</dbReference>
<sequence>MPDAGRGRQPLSRIRGHLRRRDRAAGAQLPVVSGAGAEALRAAVAPVLDRAGAGTLVVALSGGGDSTALLLLARDWARARGREILAVTVDHGLRPGSAAEAAAAGALCARLGVPHAVRAWTGWDGAGNLQDAARRARRRLIGRFARDRGAAAVLLGHTLDDQAETFLMRLARGSGVDGLAAMRAETAWDRLPVLRPLLGLRRAALRDHLRAEGVAWSEDPSNADPRFARVRFRAALETLEALGLGPERLAETAAAMGRARVALERATADLARDALTAGPAGDVAIDLARTGAAPREIRLRLFAGALGWVAGDPYRPRLASLERALEALEAGAAPGLTLHGCLARRVGARVLIRREPAAVAPPVPLARGRWDGRWEWRGAGADPGLTIGALGAEGLARCGDWRARGLKREALLSTPALWRGRTLVAAPIARPEAAAAAFARISAAPAPWELTLLR</sequence>
<dbReference type="CDD" id="cd01992">
    <property type="entry name" value="TilS_N"/>
    <property type="match status" value="1"/>
</dbReference>
<dbReference type="EC" id="6.3.4.19" evidence="6"/>
<comment type="catalytic activity">
    <reaction evidence="5 6">
        <text>cytidine(34) in tRNA(Ile2) + L-lysine + ATP = lysidine(34) in tRNA(Ile2) + AMP + diphosphate + H(+)</text>
        <dbReference type="Rhea" id="RHEA:43744"/>
        <dbReference type="Rhea" id="RHEA-COMP:10625"/>
        <dbReference type="Rhea" id="RHEA-COMP:10670"/>
        <dbReference type="ChEBI" id="CHEBI:15378"/>
        <dbReference type="ChEBI" id="CHEBI:30616"/>
        <dbReference type="ChEBI" id="CHEBI:32551"/>
        <dbReference type="ChEBI" id="CHEBI:33019"/>
        <dbReference type="ChEBI" id="CHEBI:82748"/>
        <dbReference type="ChEBI" id="CHEBI:83665"/>
        <dbReference type="ChEBI" id="CHEBI:456215"/>
        <dbReference type="EC" id="6.3.4.19"/>
    </reaction>
</comment>
<keyword evidence="3 6" id="KW-0547">Nucleotide-binding</keyword>
<evidence type="ECO:0000256" key="3">
    <source>
        <dbReference type="ARBA" id="ARBA00022741"/>
    </source>
</evidence>
<dbReference type="PANTHER" id="PTHR43033:SF1">
    <property type="entry name" value="TRNA(ILE)-LYSIDINE SYNTHASE-RELATED"/>
    <property type="match status" value="1"/>
</dbReference>
<dbReference type="InterPro" id="IPR012795">
    <property type="entry name" value="tRNA_Ile_lys_synt_N"/>
</dbReference>
<reference evidence="8 9" key="1">
    <citation type="submission" date="2017-08" db="EMBL/GenBank/DDBJ databases">
        <title>Infants hospitalized years apart are colonized by the same room-sourced microbial strains.</title>
        <authorList>
            <person name="Brooks B."/>
            <person name="Olm M.R."/>
            <person name="Firek B.A."/>
            <person name="Baker R."/>
            <person name="Thomas B.C."/>
            <person name="Morowitz M.J."/>
            <person name="Banfield J.F."/>
        </authorList>
    </citation>
    <scope>NUCLEOTIDE SEQUENCE [LARGE SCALE GENOMIC DNA]</scope>
    <source>
        <strain evidence="8">S2_005_002_R2_34</strain>
    </source>
</reference>
<dbReference type="GO" id="GO:0032267">
    <property type="term" value="F:tRNA(Ile)-lysidine synthase activity"/>
    <property type="evidence" value="ECO:0007669"/>
    <property type="project" value="UniProtKB-EC"/>
</dbReference>
<dbReference type="InterPro" id="IPR012094">
    <property type="entry name" value="tRNA_Ile_lys_synt"/>
</dbReference>
<keyword evidence="2 6" id="KW-0819">tRNA processing</keyword>
<dbReference type="Proteomes" id="UP000249185">
    <property type="component" value="Unassembled WGS sequence"/>
</dbReference>
<dbReference type="GO" id="GO:0005737">
    <property type="term" value="C:cytoplasm"/>
    <property type="evidence" value="ECO:0007669"/>
    <property type="project" value="UniProtKB-SubCell"/>
</dbReference>
<name>A0A2W5N736_RHOSU</name>
<dbReference type="Pfam" id="PF01171">
    <property type="entry name" value="ATP_bind_3"/>
    <property type="match status" value="1"/>
</dbReference>
<keyword evidence="1 6" id="KW-0436">Ligase</keyword>
<comment type="subcellular location">
    <subcellularLocation>
        <location evidence="6">Cytoplasm</location>
    </subcellularLocation>
</comment>
<protein>
    <recommendedName>
        <fullName evidence="6">tRNA(Ile)-lysidine synthase</fullName>
        <ecNumber evidence="6">6.3.4.19</ecNumber>
    </recommendedName>
    <alternativeName>
        <fullName evidence="6">tRNA(Ile)-2-lysyl-cytidine synthase</fullName>
    </alternativeName>
    <alternativeName>
        <fullName evidence="6">tRNA(Ile)-lysidine synthetase</fullName>
    </alternativeName>
</protein>
<evidence type="ECO:0000313" key="8">
    <source>
        <dbReference type="EMBL" id="PZQ49262.1"/>
    </source>
</evidence>
<evidence type="ECO:0000259" key="7">
    <source>
        <dbReference type="Pfam" id="PF01171"/>
    </source>
</evidence>
<dbReference type="GO" id="GO:0005524">
    <property type="term" value="F:ATP binding"/>
    <property type="evidence" value="ECO:0007669"/>
    <property type="project" value="UniProtKB-UniRule"/>
</dbReference>
<evidence type="ECO:0000256" key="5">
    <source>
        <dbReference type="ARBA" id="ARBA00048539"/>
    </source>
</evidence>
<evidence type="ECO:0000313" key="9">
    <source>
        <dbReference type="Proteomes" id="UP000249185"/>
    </source>
</evidence>
<feature type="binding site" evidence="6">
    <location>
        <begin position="61"/>
        <end position="66"/>
    </location>
    <ligand>
        <name>ATP</name>
        <dbReference type="ChEBI" id="CHEBI:30616"/>
    </ligand>
</feature>
<evidence type="ECO:0000256" key="6">
    <source>
        <dbReference type="HAMAP-Rule" id="MF_01161"/>
    </source>
</evidence>
<dbReference type="PANTHER" id="PTHR43033">
    <property type="entry name" value="TRNA(ILE)-LYSIDINE SYNTHASE-RELATED"/>
    <property type="match status" value="1"/>
</dbReference>
<evidence type="ECO:0000256" key="4">
    <source>
        <dbReference type="ARBA" id="ARBA00022840"/>
    </source>
</evidence>
<dbReference type="AlphaFoldDB" id="A0A2W5N736"/>
<comment type="caution">
    <text evidence="8">The sequence shown here is derived from an EMBL/GenBank/DDBJ whole genome shotgun (WGS) entry which is preliminary data.</text>
</comment>
<dbReference type="NCBIfam" id="TIGR02432">
    <property type="entry name" value="lysidine_TilS_N"/>
    <property type="match status" value="1"/>
</dbReference>
<comment type="similarity">
    <text evidence="6">Belongs to the tRNA(Ile)-lysidine synthase family.</text>
</comment>
<dbReference type="SUPFAM" id="SSF52402">
    <property type="entry name" value="Adenine nucleotide alpha hydrolases-like"/>
    <property type="match status" value="1"/>
</dbReference>
<keyword evidence="6" id="KW-0963">Cytoplasm</keyword>
<evidence type="ECO:0000256" key="2">
    <source>
        <dbReference type="ARBA" id="ARBA00022694"/>
    </source>
</evidence>
<comment type="domain">
    <text evidence="6">The N-terminal region contains the highly conserved SGGXDS motif, predicted to be a P-loop motif involved in ATP binding.</text>
</comment>